<accession>A0ABS6HDU1</accession>
<sequence>MTAPRPLDAEELDQVTGGFGIGNVGWTNMDLDDLLSFIDDSRNADPTEPPPNPVQEQLTAMAERDAWIGTAQQVLGELRDNRPADGTAAFGSITGPDGAPLSVTDWLAAQGMEVPDAGQDGLGDPAEFDAVIGALEGVIAAEIEANTMAAEALRLMTSRGAEADALLQHYLDKMKQTQGAAGG</sequence>
<name>A0ABS6HDU1_9PROT</name>
<dbReference type="EMBL" id="JAERQM010000010">
    <property type="protein sequence ID" value="MBU8546900.1"/>
    <property type="molecule type" value="Genomic_DNA"/>
</dbReference>
<dbReference type="Proteomes" id="UP000689967">
    <property type="component" value="Unassembled WGS sequence"/>
</dbReference>
<comment type="caution">
    <text evidence="1">The sequence shown here is derived from an EMBL/GenBank/DDBJ whole genome shotgun (WGS) entry which is preliminary data.</text>
</comment>
<evidence type="ECO:0000313" key="2">
    <source>
        <dbReference type="Proteomes" id="UP000689967"/>
    </source>
</evidence>
<organism evidence="1 2">
    <name type="scientific">Falsiroseomonas oleicola</name>
    <dbReference type="NCBI Taxonomy" id="2801474"/>
    <lineage>
        <taxon>Bacteria</taxon>
        <taxon>Pseudomonadati</taxon>
        <taxon>Pseudomonadota</taxon>
        <taxon>Alphaproteobacteria</taxon>
        <taxon>Acetobacterales</taxon>
        <taxon>Roseomonadaceae</taxon>
        <taxon>Falsiroseomonas</taxon>
    </lineage>
</organism>
<keyword evidence="2" id="KW-1185">Reference proteome</keyword>
<proteinExistence type="predicted"/>
<protein>
    <submittedName>
        <fullName evidence="1">Uncharacterized protein</fullName>
    </submittedName>
</protein>
<gene>
    <name evidence="1" type="ORF">JJQ90_24485</name>
</gene>
<evidence type="ECO:0000313" key="1">
    <source>
        <dbReference type="EMBL" id="MBU8546900.1"/>
    </source>
</evidence>
<reference evidence="1 2" key="1">
    <citation type="submission" date="2021-01" db="EMBL/GenBank/DDBJ databases">
        <title>Roseomonas sp. nov, a bacterium isolated from an oil production mixture in Yumen Oilfield.</title>
        <authorList>
            <person name="Wu D."/>
        </authorList>
    </citation>
    <scope>NUCLEOTIDE SEQUENCE [LARGE SCALE GENOMIC DNA]</scope>
    <source>
        <strain evidence="1 2">ROY-5-3</strain>
    </source>
</reference>
<dbReference type="RefSeq" id="WP_216878921.1">
    <property type="nucleotide sequence ID" value="NZ_JAERQM010000010.1"/>
</dbReference>